<dbReference type="Pfam" id="PF12823">
    <property type="entry name" value="DUF3817"/>
    <property type="match status" value="1"/>
</dbReference>
<dbReference type="GO" id="GO:0005886">
    <property type="term" value="C:plasma membrane"/>
    <property type="evidence" value="ECO:0007669"/>
    <property type="project" value="UniProtKB-SubCell"/>
</dbReference>
<keyword evidence="3 6" id="KW-0812">Transmembrane</keyword>
<name>A0A1S1QZQ8_9ACTN</name>
<feature type="transmembrane region" description="Helical" evidence="6">
    <location>
        <begin position="33"/>
        <end position="51"/>
    </location>
</feature>
<evidence type="ECO:0000256" key="6">
    <source>
        <dbReference type="SAM" id="Phobius"/>
    </source>
</evidence>
<evidence type="ECO:0000256" key="5">
    <source>
        <dbReference type="ARBA" id="ARBA00023136"/>
    </source>
</evidence>
<dbReference type="PANTHER" id="PTHR40077:SF2">
    <property type="entry name" value="MEMBRANE PROTEIN"/>
    <property type="match status" value="1"/>
</dbReference>
<evidence type="ECO:0000256" key="3">
    <source>
        <dbReference type="ARBA" id="ARBA00022692"/>
    </source>
</evidence>
<evidence type="ECO:0000313" key="9">
    <source>
        <dbReference type="Proteomes" id="UP000179769"/>
    </source>
</evidence>
<reference evidence="9" key="1">
    <citation type="submission" date="2016-07" db="EMBL/GenBank/DDBJ databases">
        <title>Frankia sp. NRRL B-16219 Genome sequencing.</title>
        <authorList>
            <person name="Ghodhbane-Gtari F."/>
            <person name="Swanson E."/>
            <person name="Gueddou A."/>
            <person name="Louati M."/>
            <person name="Nouioui I."/>
            <person name="Hezbri K."/>
            <person name="Abebe-Akele F."/>
            <person name="Simpson S."/>
            <person name="Morris K."/>
            <person name="Thomas K."/>
            <person name="Gtari M."/>
            <person name="Tisa L.S."/>
        </authorList>
    </citation>
    <scope>NUCLEOTIDE SEQUENCE [LARGE SCALE GENOMIC DNA]</scope>
    <source>
        <strain evidence="9">NRRL B-16219</strain>
    </source>
</reference>
<keyword evidence="9" id="KW-1185">Reference proteome</keyword>
<feature type="domain" description="DUF3817" evidence="7">
    <location>
        <begin position="2"/>
        <end position="86"/>
    </location>
</feature>
<dbReference type="InterPro" id="IPR023845">
    <property type="entry name" value="DUF3817_TM"/>
</dbReference>
<accession>A0A1S1QZQ8</accession>
<comment type="subcellular location">
    <subcellularLocation>
        <location evidence="1">Cell membrane</location>
        <topology evidence="1">Multi-pass membrane protein</topology>
    </subcellularLocation>
</comment>
<protein>
    <recommendedName>
        <fullName evidence="7">DUF3817 domain-containing protein</fullName>
    </recommendedName>
</protein>
<keyword evidence="5 6" id="KW-0472">Membrane</keyword>
<evidence type="ECO:0000259" key="7">
    <source>
        <dbReference type="Pfam" id="PF12823"/>
    </source>
</evidence>
<keyword evidence="2" id="KW-1003">Cell membrane</keyword>
<dbReference type="PANTHER" id="PTHR40077">
    <property type="entry name" value="MEMBRANE PROTEIN-RELATED"/>
    <property type="match status" value="1"/>
</dbReference>
<evidence type="ECO:0000256" key="2">
    <source>
        <dbReference type="ARBA" id="ARBA00022475"/>
    </source>
</evidence>
<evidence type="ECO:0000256" key="1">
    <source>
        <dbReference type="ARBA" id="ARBA00004651"/>
    </source>
</evidence>
<keyword evidence="4 6" id="KW-1133">Transmembrane helix</keyword>
<comment type="caution">
    <text evidence="8">The sequence shown here is derived from an EMBL/GenBank/DDBJ whole genome shotgun (WGS) entry which is preliminary data.</text>
</comment>
<evidence type="ECO:0000313" key="8">
    <source>
        <dbReference type="EMBL" id="OHV40173.1"/>
    </source>
</evidence>
<dbReference type="AlphaFoldDB" id="A0A1S1QZQ8"/>
<dbReference type="Proteomes" id="UP000179769">
    <property type="component" value="Unassembled WGS sequence"/>
</dbReference>
<evidence type="ECO:0000256" key="4">
    <source>
        <dbReference type="ARBA" id="ARBA00022989"/>
    </source>
</evidence>
<feature type="transmembrane region" description="Helical" evidence="6">
    <location>
        <begin position="5"/>
        <end position="27"/>
    </location>
</feature>
<dbReference type="EMBL" id="MAXA01000080">
    <property type="protein sequence ID" value="OHV40173.1"/>
    <property type="molecule type" value="Genomic_DNA"/>
</dbReference>
<gene>
    <name evidence="8" type="ORF">BBK14_13210</name>
</gene>
<dbReference type="NCBIfam" id="TIGR03954">
    <property type="entry name" value="integ_memb_HG"/>
    <property type="match status" value="1"/>
</dbReference>
<sequence>MRYRIIAYVVGVVLIALVVVGMPLKYLADEPSVVAAIGPIHGVLYMVYLAATLDLASRIRLPASRTVLVMLAGTIPFLSFVAERKIAGLVRAGLAGAAGTGRAPV</sequence>
<organism evidence="8 9">
    <name type="scientific">Parafrankia soli</name>
    <dbReference type="NCBI Taxonomy" id="2599596"/>
    <lineage>
        <taxon>Bacteria</taxon>
        <taxon>Bacillati</taxon>
        <taxon>Actinomycetota</taxon>
        <taxon>Actinomycetes</taxon>
        <taxon>Frankiales</taxon>
        <taxon>Frankiaceae</taxon>
        <taxon>Parafrankia</taxon>
    </lineage>
</organism>
<proteinExistence type="predicted"/>